<dbReference type="SUPFAM" id="SSF48439">
    <property type="entry name" value="Protein prenylyltransferase"/>
    <property type="match status" value="1"/>
</dbReference>
<reference evidence="5" key="1">
    <citation type="submission" date="2018-03" db="EMBL/GenBank/DDBJ databases">
        <authorList>
            <person name="Guldener U."/>
        </authorList>
    </citation>
    <scope>NUCLEOTIDE SEQUENCE</scope>
</reference>
<dbReference type="Pfam" id="PF01239">
    <property type="entry name" value="PPTA"/>
    <property type="match status" value="2"/>
</dbReference>
<keyword evidence="3" id="KW-0808">Transferase</keyword>
<comment type="caution">
    <text evidence="5">The sequence shown here is derived from an EMBL/GenBank/DDBJ whole genome shotgun (WGS) entry which is preliminary data.</text>
</comment>
<accession>A0AAE8SWA4</accession>
<evidence type="ECO:0000256" key="1">
    <source>
        <dbReference type="ARBA" id="ARBA00006734"/>
    </source>
</evidence>
<name>A0AAE8SWA4_9PEZI</name>
<evidence type="ECO:0008006" key="7">
    <source>
        <dbReference type="Google" id="ProtNLM"/>
    </source>
</evidence>
<keyword evidence="6" id="KW-1185">Reference proteome</keyword>
<evidence type="ECO:0000256" key="2">
    <source>
        <dbReference type="ARBA" id="ARBA00022602"/>
    </source>
</evidence>
<keyword evidence="2" id="KW-0637">Prenyltransferase</keyword>
<gene>
    <name evidence="5" type="ORF">DNG_06087</name>
</gene>
<dbReference type="GO" id="GO:0008318">
    <property type="term" value="F:protein prenyltransferase activity"/>
    <property type="evidence" value="ECO:0007669"/>
    <property type="project" value="InterPro"/>
</dbReference>
<proteinExistence type="inferred from homology"/>
<dbReference type="PANTHER" id="PTHR11129">
    <property type="entry name" value="PROTEIN FARNESYLTRANSFERASE ALPHA SUBUNIT/RAB GERANYLGERANYL TRANSFERASE ALPHA SUBUNIT"/>
    <property type="match status" value="1"/>
</dbReference>
<evidence type="ECO:0000256" key="4">
    <source>
        <dbReference type="ARBA" id="ARBA00022737"/>
    </source>
</evidence>
<dbReference type="Proteomes" id="UP001187682">
    <property type="component" value="Unassembled WGS sequence"/>
</dbReference>
<dbReference type="EMBL" id="ONZQ02000008">
    <property type="protein sequence ID" value="SPO03404.1"/>
    <property type="molecule type" value="Genomic_DNA"/>
</dbReference>
<keyword evidence="4" id="KW-0677">Repeat</keyword>
<dbReference type="PANTHER" id="PTHR11129:SF3">
    <property type="entry name" value="PROTEIN PRENYLTRANSFERASE ALPHA SUBUNIT REPEAT-CONTAINING PROTEIN 1"/>
    <property type="match status" value="1"/>
</dbReference>
<comment type="similarity">
    <text evidence="1">Belongs to the protein prenyltransferase subunit alpha family.</text>
</comment>
<organism evidence="5 6">
    <name type="scientific">Cephalotrichum gorgonifer</name>
    <dbReference type="NCBI Taxonomy" id="2041049"/>
    <lineage>
        <taxon>Eukaryota</taxon>
        <taxon>Fungi</taxon>
        <taxon>Dikarya</taxon>
        <taxon>Ascomycota</taxon>
        <taxon>Pezizomycotina</taxon>
        <taxon>Sordariomycetes</taxon>
        <taxon>Hypocreomycetidae</taxon>
        <taxon>Microascales</taxon>
        <taxon>Microascaceae</taxon>
        <taxon>Cephalotrichum</taxon>
    </lineage>
</organism>
<evidence type="ECO:0000313" key="5">
    <source>
        <dbReference type="EMBL" id="SPO03404.1"/>
    </source>
</evidence>
<dbReference type="InterPro" id="IPR002088">
    <property type="entry name" value="Prenyl_trans_a"/>
</dbReference>
<dbReference type="Gene3D" id="1.25.40.120">
    <property type="entry name" value="Protein prenylyltransferase"/>
    <property type="match status" value="1"/>
</dbReference>
<sequence length="324" mass="36515">MSRALDKGVLEALRRDNPELAYNDISRLFDSPRDDGLLLEIEFLGEGYPVAPGATFLVEGNAVGIPKIRLFQAFSLAYRRFKGDDPQASRPQEDKQSLVEVLRPTAVLLLVDPEHLTAANSRKREILGEISQGGNVNACLQREKWALDSLLTSWLHRHTKSPVLWNHRRWLLSQFQKYGLPVDVPGEIRAVVLISGVRHPKNYYAWDHARWLVRTFLGSKPDQEVAVLLRVIADVKGWCLAHRDDISGWTFLHFLLRRGGAELEGERAGVFRSVLQGAESPEDLLMLEEIGGRMFDGVRSGGSDTSNAELAMRRFRILREAQAS</sequence>
<evidence type="ECO:0000313" key="6">
    <source>
        <dbReference type="Proteomes" id="UP001187682"/>
    </source>
</evidence>
<dbReference type="GO" id="GO:0005737">
    <property type="term" value="C:cytoplasm"/>
    <property type="evidence" value="ECO:0007669"/>
    <property type="project" value="TreeGrafter"/>
</dbReference>
<evidence type="ECO:0000256" key="3">
    <source>
        <dbReference type="ARBA" id="ARBA00022679"/>
    </source>
</evidence>
<dbReference type="AlphaFoldDB" id="A0AAE8SWA4"/>
<protein>
    <recommendedName>
        <fullName evidence="7">Protein prenyltransferase</fullName>
    </recommendedName>
</protein>